<sequence length="718" mass="83569">MKNQAWKDETLHLEEIIQDMNQRVDFEEQRLAEDSLDQERQEFVTHTIEQLKELQNSPYFGRIDVSFEGEEGMESMYIGPTTFFGENDEVEIYDWRAPIASLFYEGTLGELEYETPNGKQLAHAYLKRDIVIRKKEIQSIYDVDNQESRLMETLSASSNKEGHLEGITATIQKEQNEIIRHRQKDWLIVDGCAGSGKTTILLQRIAYIMYQAKKQHMNDMLLLSRNQLFAKYISHVIPSLTGSELYQKTIWQKTMELFERFHLDQHVIVAGHHKIAYDQKYAYLLDEDWLAVIGDYMDTCQLGDIYFQPLTIRGVKIFSQRDFQKLCEQINPTLNLHQQLTLIQTALQKNLKRRLNKFFVSQRAQRYYEMISPGQLEVLTREEEFNGESDYYQFIGRKIFKKDVESIEEQIENFAFVNVAKHLQQIMPKAKQLHQAKNRPLNSALPIKKSEEGQYLVTAEGVRVLLYLATRIAPVRSYDGYSHLFIDEVQDVSLLLMATLSNYYFRAKFTVVGDTHQGFNLGTTIFYLESEFPELSKLAFPDRQLEYRSLEISYRCTAQITRCANGIMNWRLDRNVFPRTGEEVIYWQSNQEDPQIIEQVIQADGEKWNTTAIICRSMKEARQLATSLAKYGVVLLEDGSEYSGNSWIVSTIDIVKGLEFDRVVLTQVSEVNYQSTMEQLMLYTSCTRAKHELQLIVPTENPSHFVSESQAEMVKKSL</sequence>
<organism evidence="7 8">
    <name type="scientific">Granulicatella balaenopterae</name>
    <dbReference type="NCBI Taxonomy" id="137733"/>
    <lineage>
        <taxon>Bacteria</taxon>
        <taxon>Bacillati</taxon>
        <taxon>Bacillota</taxon>
        <taxon>Bacilli</taxon>
        <taxon>Lactobacillales</taxon>
        <taxon>Carnobacteriaceae</taxon>
        <taxon>Granulicatella</taxon>
    </lineage>
</organism>
<feature type="domain" description="UvrD-like helicase ATP-binding" evidence="5">
    <location>
        <begin position="172"/>
        <end position="517"/>
    </location>
</feature>
<proteinExistence type="predicted"/>
<keyword evidence="2" id="KW-0378">Hydrolase</keyword>
<dbReference type="Pfam" id="PF00580">
    <property type="entry name" value="UvrD-helicase"/>
    <property type="match status" value="1"/>
</dbReference>
<evidence type="ECO:0000256" key="3">
    <source>
        <dbReference type="ARBA" id="ARBA00022806"/>
    </source>
</evidence>
<dbReference type="InterPro" id="IPR000212">
    <property type="entry name" value="DNA_helicase_UvrD/REP"/>
</dbReference>
<dbReference type="GO" id="GO:0005524">
    <property type="term" value="F:ATP binding"/>
    <property type="evidence" value="ECO:0007669"/>
    <property type="project" value="UniProtKB-KW"/>
</dbReference>
<evidence type="ECO:0000313" key="7">
    <source>
        <dbReference type="EMBL" id="SER34159.1"/>
    </source>
</evidence>
<dbReference type="GO" id="GO:0043138">
    <property type="term" value="F:3'-5' DNA helicase activity"/>
    <property type="evidence" value="ECO:0007669"/>
    <property type="project" value="TreeGrafter"/>
</dbReference>
<evidence type="ECO:0000313" key="8">
    <source>
        <dbReference type="Proteomes" id="UP000198556"/>
    </source>
</evidence>
<dbReference type="PANTHER" id="PTHR11070:SF17">
    <property type="entry name" value="DNA HELICASE IV"/>
    <property type="match status" value="1"/>
</dbReference>
<protein>
    <submittedName>
        <fullName evidence="7">DNA helicase-2 / ATP-dependent DNA helicase PcrA</fullName>
    </submittedName>
</protein>
<name>A0A1H9NET8_9LACT</name>
<dbReference type="STRING" id="137733.SAMN05421767_1386"/>
<reference evidence="7 8" key="1">
    <citation type="submission" date="2016-10" db="EMBL/GenBank/DDBJ databases">
        <authorList>
            <person name="de Groot N.N."/>
        </authorList>
    </citation>
    <scope>NUCLEOTIDE SEQUENCE [LARGE SCALE GENOMIC DNA]</scope>
    <source>
        <strain evidence="7 8">DSM 15827</strain>
    </source>
</reference>
<accession>A0A1H9NET8</accession>
<dbReference type="SUPFAM" id="SSF52540">
    <property type="entry name" value="P-loop containing nucleoside triphosphate hydrolases"/>
    <property type="match status" value="1"/>
</dbReference>
<dbReference type="RefSeq" id="WP_089747515.1">
    <property type="nucleotide sequence ID" value="NZ_FOGF01000038.1"/>
</dbReference>
<keyword evidence="3 7" id="KW-0347">Helicase</keyword>
<keyword evidence="4" id="KW-0067">ATP-binding</keyword>
<evidence type="ECO:0000256" key="4">
    <source>
        <dbReference type="ARBA" id="ARBA00022840"/>
    </source>
</evidence>
<gene>
    <name evidence="7" type="ORF">SAMN05421767_1386</name>
</gene>
<keyword evidence="1" id="KW-0547">Nucleotide-binding</keyword>
<feature type="domain" description="UvrD-like helicase C-terminal" evidence="6">
    <location>
        <begin position="649"/>
        <end position="696"/>
    </location>
</feature>
<evidence type="ECO:0000259" key="6">
    <source>
        <dbReference type="Pfam" id="PF13538"/>
    </source>
</evidence>
<keyword evidence="8" id="KW-1185">Reference proteome</keyword>
<evidence type="ECO:0000256" key="1">
    <source>
        <dbReference type="ARBA" id="ARBA00022741"/>
    </source>
</evidence>
<evidence type="ECO:0000256" key="2">
    <source>
        <dbReference type="ARBA" id="ARBA00022801"/>
    </source>
</evidence>
<dbReference type="GO" id="GO:0005829">
    <property type="term" value="C:cytosol"/>
    <property type="evidence" value="ECO:0007669"/>
    <property type="project" value="TreeGrafter"/>
</dbReference>
<dbReference type="OrthoDB" id="9787585at2"/>
<dbReference type="InterPro" id="IPR027785">
    <property type="entry name" value="UvrD-like_helicase_C"/>
</dbReference>
<dbReference type="GO" id="GO:0003677">
    <property type="term" value="F:DNA binding"/>
    <property type="evidence" value="ECO:0007669"/>
    <property type="project" value="InterPro"/>
</dbReference>
<dbReference type="Gene3D" id="3.40.50.300">
    <property type="entry name" value="P-loop containing nucleotide triphosphate hydrolases"/>
    <property type="match status" value="2"/>
</dbReference>
<dbReference type="GO" id="GO:0000725">
    <property type="term" value="P:recombinational repair"/>
    <property type="evidence" value="ECO:0007669"/>
    <property type="project" value="TreeGrafter"/>
</dbReference>
<dbReference type="Proteomes" id="UP000198556">
    <property type="component" value="Unassembled WGS sequence"/>
</dbReference>
<dbReference type="InterPro" id="IPR027417">
    <property type="entry name" value="P-loop_NTPase"/>
</dbReference>
<evidence type="ECO:0000259" key="5">
    <source>
        <dbReference type="Pfam" id="PF00580"/>
    </source>
</evidence>
<dbReference type="Pfam" id="PF13538">
    <property type="entry name" value="UvrD_C_2"/>
    <property type="match status" value="1"/>
</dbReference>
<dbReference type="GO" id="GO:0016787">
    <property type="term" value="F:hydrolase activity"/>
    <property type="evidence" value="ECO:0007669"/>
    <property type="project" value="UniProtKB-KW"/>
</dbReference>
<dbReference type="InterPro" id="IPR014016">
    <property type="entry name" value="UvrD-like_ATP-bd"/>
</dbReference>
<dbReference type="AlphaFoldDB" id="A0A1H9NET8"/>
<dbReference type="PANTHER" id="PTHR11070">
    <property type="entry name" value="UVRD / RECB / PCRA DNA HELICASE FAMILY MEMBER"/>
    <property type="match status" value="1"/>
</dbReference>
<dbReference type="EMBL" id="FOGF01000038">
    <property type="protein sequence ID" value="SER34159.1"/>
    <property type="molecule type" value="Genomic_DNA"/>
</dbReference>